<proteinExistence type="predicted"/>
<dbReference type="RefSeq" id="WP_010193375.1">
    <property type="nucleotide sequence ID" value="NZ_CP020880.1"/>
</dbReference>
<keyword evidence="2" id="KW-0969">Cilium</keyword>
<dbReference type="Proteomes" id="UP000195573">
    <property type="component" value="Chromosome"/>
</dbReference>
<dbReference type="PANTHER" id="PTHR39185">
    <property type="entry name" value="SWARMING MOTILITY PROTEIN SWRD"/>
    <property type="match status" value="1"/>
</dbReference>
<gene>
    <name evidence="1" type="ORF">B4U37_09995</name>
    <name evidence="2" type="ORF">FZC75_07190</name>
</gene>
<dbReference type="PANTHER" id="PTHR39185:SF1">
    <property type="entry name" value="SWARMING MOTILITY PROTEIN SWRD"/>
    <property type="match status" value="1"/>
</dbReference>
<dbReference type="KEGG" id="bhk:B4U37_09995"/>
<name>A0A1Y0CM43_9BACI</name>
<reference evidence="1 3" key="1">
    <citation type="submission" date="2017-04" db="EMBL/GenBank/DDBJ databases">
        <title>Complete Genome Sequence of the Bacillus horikoshii 20a strain from Cuatro Cienegas, Coahuila, Mexico.</title>
        <authorList>
            <person name="Zarza E."/>
            <person name="Alcaraz L.D."/>
            <person name="Aguilar-Salinas B."/>
            <person name="Islas A."/>
            <person name="Olmedo-Alvarez G."/>
        </authorList>
    </citation>
    <scope>NUCLEOTIDE SEQUENCE [LARGE SCALE GENOMIC DNA]</scope>
    <source>
        <strain evidence="1 3">20a</strain>
    </source>
</reference>
<keyword evidence="2" id="KW-0966">Cell projection</keyword>
<evidence type="ECO:0000313" key="2">
    <source>
        <dbReference type="EMBL" id="TYS72852.1"/>
    </source>
</evidence>
<dbReference type="InterPro" id="IPR009384">
    <property type="entry name" value="SwrD-like"/>
</dbReference>
<evidence type="ECO:0000313" key="3">
    <source>
        <dbReference type="Proteomes" id="UP000195573"/>
    </source>
</evidence>
<dbReference type="EMBL" id="CP020880">
    <property type="protein sequence ID" value="ART76351.1"/>
    <property type="molecule type" value="Genomic_DNA"/>
</dbReference>
<evidence type="ECO:0000313" key="4">
    <source>
        <dbReference type="Proteomes" id="UP000324517"/>
    </source>
</evidence>
<dbReference type="AlphaFoldDB" id="A0A1Y0CM43"/>
<keyword evidence="2" id="KW-0282">Flagellum</keyword>
<dbReference type="OrthoDB" id="9799862at2"/>
<organism evidence="2 4">
    <name type="scientific">Sutcliffiella horikoshii</name>
    <dbReference type="NCBI Taxonomy" id="79883"/>
    <lineage>
        <taxon>Bacteria</taxon>
        <taxon>Bacillati</taxon>
        <taxon>Bacillota</taxon>
        <taxon>Bacilli</taxon>
        <taxon>Bacillales</taxon>
        <taxon>Bacillaceae</taxon>
        <taxon>Sutcliffiella</taxon>
    </lineage>
</organism>
<dbReference type="Proteomes" id="UP000324517">
    <property type="component" value="Unassembled WGS sequence"/>
</dbReference>
<dbReference type="GeneID" id="96738751"/>
<sequence length="72" mass="8314">MIKLTKLNGKPFALNVWLIEQVEETPDTMITLNNGKKVIVKERMEEVVLHCKEFFAHMHHGTHLEGTKDVSQ</sequence>
<dbReference type="Pfam" id="PF06289">
    <property type="entry name" value="FlbD"/>
    <property type="match status" value="1"/>
</dbReference>
<dbReference type="EMBL" id="VTET01000003">
    <property type="protein sequence ID" value="TYS72852.1"/>
    <property type="molecule type" value="Genomic_DNA"/>
</dbReference>
<accession>A0A1Y0CM43</accession>
<reference evidence="2 4" key="2">
    <citation type="submission" date="2019-08" db="EMBL/GenBank/DDBJ databases">
        <title>Bacillus genomes from the desert of Cuatro Cienegas, Coahuila.</title>
        <authorList>
            <person name="Olmedo-Alvarez G."/>
        </authorList>
    </citation>
    <scope>NUCLEOTIDE SEQUENCE [LARGE SCALE GENOMIC DNA]</scope>
    <source>
        <strain evidence="2 4">CH98b_3T</strain>
    </source>
</reference>
<evidence type="ECO:0000313" key="1">
    <source>
        <dbReference type="EMBL" id="ART76351.1"/>
    </source>
</evidence>
<protein>
    <submittedName>
        <fullName evidence="2">Flagellar FlbD family protein</fullName>
    </submittedName>
</protein>
<keyword evidence="3" id="KW-1185">Reference proteome</keyword>